<dbReference type="Pfam" id="PF20199">
    <property type="entry name" value="RepSA"/>
    <property type="match status" value="1"/>
</dbReference>
<dbReference type="Proteomes" id="UP000671828">
    <property type="component" value="Chromosome"/>
</dbReference>
<reference evidence="1" key="1">
    <citation type="submission" date="2021-04" db="EMBL/GenBank/DDBJ databases">
        <title>Saccharothrix algeriensis WGS.</title>
        <authorList>
            <person name="Stuskova K."/>
            <person name="Hakalova E."/>
            <person name="Tebbal A.B."/>
            <person name="Eichmeier A."/>
        </authorList>
    </citation>
    <scope>NUCLEOTIDE SEQUENCE</scope>
    <source>
        <strain evidence="1">NRRL B-24137</strain>
    </source>
</reference>
<feature type="non-terminal residue" evidence="1">
    <location>
        <position position="62"/>
    </location>
</feature>
<evidence type="ECO:0000313" key="1">
    <source>
        <dbReference type="EMBL" id="QTR04975.1"/>
    </source>
</evidence>
<sequence>VHFAALLDRFVQNLRRCVGWDVQYFSTVEPQKRLAPHWHAAIRGSISRAELRAVAEATYHQV</sequence>
<proteinExistence type="predicted"/>
<dbReference type="AlphaFoldDB" id="A0A8T8I2B9"/>
<organism evidence="1 2">
    <name type="scientific">Saccharothrix algeriensis</name>
    <dbReference type="NCBI Taxonomy" id="173560"/>
    <lineage>
        <taxon>Bacteria</taxon>
        <taxon>Bacillati</taxon>
        <taxon>Actinomycetota</taxon>
        <taxon>Actinomycetes</taxon>
        <taxon>Pseudonocardiales</taxon>
        <taxon>Pseudonocardiaceae</taxon>
        <taxon>Saccharothrix</taxon>
    </lineage>
</organism>
<feature type="non-terminal residue" evidence="1">
    <location>
        <position position="1"/>
    </location>
</feature>
<gene>
    <name evidence="1" type="ORF">J7S33_09670</name>
</gene>
<dbReference type="InterPro" id="IPR046828">
    <property type="entry name" value="RepSA"/>
</dbReference>
<evidence type="ECO:0000313" key="2">
    <source>
        <dbReference type="Proteomes" id="UP000671828"/>
    </source>
</evidence>
<accession>A0A8T8I2B9</accession>
<protein>
    <submittedName>
        <fullName evidence="1">Replication initiator protein</fullName>
    </submittedName>
</protein>
<name>A0A8T8I2B9_9PSEU</name>
<dbReference type="EMBL" id="CP072788">
    <property type="protein sequence ID" value="QTR04975.1"/>
    <property type="molecule type" value="Genomic_DNA"/>
</dbReference>